<keyword evidence="3" id="KW-1185">Reference proteome</keyword>
<feature type="region of interest" description="Disordered" evidence="1">
    <location>
        <begin position="1"/>
        <end position="91"/>
    </location>
</feature>
<evidence type="ECO:0000313" key="3">
    <source>
        <dbReference type="Proteomes" id="UP001501721"/>
    </source>
</evidence>
<organism evidence="2 3">
    <name type="scientific">Streptomyces graminearus</name>
    <dbReference type="NCBI Taxonomy" id="284030"/>
    <lineage>
        <taxon>Bacteria</taxon>
        <taxon>Bacillati</taxon>
        <taxon>Actinomycetota</taxon>
        <taxon>Actinomycetes</taxon>
        <taxon>Kitasatosporales</taxon>
        <taxon>Streptomycetaceae</taxon>
        <taxon>Streptomyces</taxon>
    </lineage>
</organism>
<proteinExistence type="predicted"/>
<feature type="compositionally biased region" description="Pro residues" evidence="1">
    <location>
        <begin position="11"/>
        <end position="32"/>
    </location>
</feature>
<evidence type="ECO:0000313" key="2">
    <source>
        <dbReference type="EMBL" id="GAA2497533.1"/>
    </source>
</evidence>
<dbReference type="PANTHER" id="PTHR36221">
    <property type="entry name" value="DUF742 DOMAIN-CONTAINING PROTEIN"/>
    <property type="match status" value="1"/>
</dbReference>
<evidence type="ECO:0000256" key="1">
    <source>
        <dbReference type="SAM" id="MobiDB-lite"/>
    </source>
</evidence>
<dbReference type="InterPro" id="IPR007995">
    <property type="entry name" value="DUF742"/>
</dbReference>
<feature type="compositionally biased region" description="Low complexity" evidence="1">
    <location>
        <begin position="50"/>
        <end position="61"/>
    </location>
</feature>
<dbReference type="Proteomes" id="UP001501721">
    <property type="component" value="Unassembled WGS sequence"/>
</dbReference>
<sequence>MTPPRRQRRQPNPPSPPSPSPSPPRLRPPPYAETPDGRTPYGDTTDGRTPHGAAGGRAPHGVADGPHAHGTPDGQPPPRNPERLYAVTGTADGGRAELDLVTLIVARRTPPPGASPEHTAVLDLCAAPLSLAELSAYLALPFSAMTVLITEMITAELVQARAPATRRTAPDRSLLEAVMHGLQKL</sequence>
<accession>A0ABP5ZEM8</accession>
<reference evidence="3" key="1">
    <citation type="journal article" date="2019" name="Int. J. Syst. Evol. Microbiol.">
        <title>The Global Catalogue of Microorganisms (GCM) 10K type strain sequencing project: providing services to taxonomists for standard genome sequencing and annotation.</title>
        <authorList>
            <consortium name="The Broad Institute Genomics Platform"/>
            <consortium name="The Broad Institute Genome Sequencing Center for Infectious Disease"/>
            <person name="Wu L."/>
            <person name="Ma J."/>
        </authorList>
    </citation>
    <scope>NUCLEOTIDE SEQUENCE [LARGE SCALE GENOMIC DNA]</scope>
    <source>
        <strain evidence="3">JCM 6923</strain>
    </source>
</reference>
<dbReference type="Pfam" id="PF05331">
    <property type="entry name" value="DUF742"/>
    <property type="match status" value="1"/>
</dbReference>
<dbReference type="RefSeq" id="WP_346080209.1">
    <property type="nucleotide sequence ID" value="NZ_BAAATL010000028.1"/>
</dbReference>
<protein>
    <recommendedName>
        <fullName evidence="4">DUF742 domain-containing protein</fullName>
    </recommendedName>
</protein>
<comment type="caution">
    <text evidence="2">The sequence shown here is derived from an EMBL/GenBank/DDBJ whole genome shotgun (WGS) entry which is preliminary data.</text>
</comment>
<dbReference type="EMBL" id="BAAATL010000028">
    <property type="protein sequence ID" value="GAA2497533.1"/>
    <property type="molecule type" value="Genomic_DNA"/>
</dbReference>
<name>A0ABP5ZEM8_9ACTN</name>
<dbReference type="PANTHER" id="PTHR36221:SF1">
    <property type="entry name" value="DUF742 DOMAIN-CONTAINING PROTEIN"/>
    <property type="match status" value="1"/>
</dbReference>
<evidence type="ECO:0008006" key="4">
    <source>
        <dbReference type="Google" id="ProtNLM"/>
    </source>
</evidence>
<gene>
    <name evidence="2" type="ORF">GCM10010422_52100</name>
</gene>